<protein>
    <submittedName>
        <fullName evidence="2">DEAD/DEAH box helicase domain-containing protein</fullName>
    </submittedName>
</protein>
<evidence type="ECO:0000313" key="3">
    <source>
        <dbReference type="Proteomes" id="UP000319613"/>
    </source>
</evidence>
<dbReference type="SUPFAM" id="SSF53098">
    <property type="entry name" value="Ribonuclease H-like"/>
    <property type="match status" value="1"/>
</dbReference>
<dbReference type="Pfam" id="PF13482">
    <property type="entry name" value="RNase_H_2"/>
    <property type="match status" value="1"/>
</dbReference>
<evidence type="ECO:0000259" key="1">
    <source>
        <dbReference type="Pfam" id="PF13482"/>
    </source>
</evidence>
<dbReference type="Proteomes" id="UP000319613">
    <property type="component" value="Unassembled WGS sequence"/>
</dbReference>
<dbReference type="GO" id="GO:0003676">
    <property type="term" value="F:nucleic acid binding"/>
    <property type="evidence" value="ECO:0007669"/>
    <property type="project" value="InterPro"/>
</dbReference>
<comment type="caution">
    <text evidence="2">The sequence shown here is derived from an EMBL/GenBank/DDBJ whole genome shotgun (WGS) entry which is preliminary data.</text>
</comment>
<dbReference type="InterPro" id="IPR036397">
    <property type="entry name" value="RNaseH_sf"/>
</dbReference>
<reference evidence="2 3" key="1">
    <citation type="submission" date="2017-07" db="EMBL/GenBank/DDBJ databases">
        <title>Mechanisms for carbon and nitrogen cycling indicate functional differentiation within the Candidate Phyla Radiation.</title>
        <authorList>
            <person name="Danczak R.E."/>
            <person name="Johnston M.D."/>
            <person name="Kenah C."/>
            <person name="Slattery M."/>
            <person name="Wrighton K.C."/>
            <person name="Wilkins M.J."/>
        </authorList>
    </citation>
    <scope>NUCLEOTIDE SEQUENCE [LARGE SCALE GENOMIC DNA]</scope>
    <source>
        <strain evidence="2">Gr01-1014_77</strain>
    </source>
</reference>
<keyword evidence="2" id="KW-0378">Hydrolase</keyword>
<organism evidence="2 3">
    <name type="scientific">Candidatus Doudnabacteria bacterium Gr01-1014_77</name>
    <dbReference type="NCBI Taxonomy" id="2017133"/>
    <lineage>
        <taxon>Bacteria</taxon>
        <taxon>Candidatus Doudnaibacteriota</taxon>
    </lineage>
</organism>
<keyword evidence="2" id="KW-0547">Nucleotide-binding</keyword>
<keyword evidence="2" id="KW-0347">Helicase</keyword>
<dbReference type="InterPro" id="IPR012337">
    <property type="entry name" value="RNaseH-like_sf"/>
</dbReference>
<dbReference type="AlphaFoldDB" id="A0A554JAB3"/>
<dbReference type="GO" id="GO:0004386">
    <property type="term" value="F:helicase activity"/>
    <property type="evidence" value="ECO:0007669"/>
    <property type="project" value="UniProtKB-KW"/>
</dbReference>
<dbReference type="EMBL" id="VMFF01000056">
    <property type="protein sequence ID" value="TSC65256.1"/>
    <property type="molecule type" value="Genomic_DNA"/>
</dbReference>
<dbReference type="InterPro" id="IPR038720">
    <property type="entry name" value="YprB_RNase_H-like_dom"/>
</dbReference>
<proteinExistence type="predicted"/>
<keyword evidence="2" id="KW-0067">ATP-binding</keyword>
<feature type="domain" description="YprB ribonuclease H-like" evidence="1">
    <location>
        <begin position="9"/>
        <end position="154"/>
    </location>
</feature>
<dbReference type="Gene3D" id="3.30.420.10">
    <property type="entry name" value="Ribonuclease H-like superfamily/Ribonuclease H"/>
    <property type="match status" value="1"/>
</dbReference>
<sequence>MPIKKIVLDLETQKLFEEVGGRGKNHLLKVSVCGIWESANDKYTIFSEQELPKLAELLQSADQIIGFNIKDFDFEVLQPYLNFDVNTLPFLDIIQDVQRHLGRRVSLNAIAEATLGKGKSGNGKEAILFWRNNRLDLLKKYCLDDVRITKDVYNYGLANGKILYKDFFEIKEIPVKWTEPEPRIAMQKQIALF</sequence>
<evidence type="ECO:0000313" key="2">
    <source>
        <dbReference type="EMBL" id="TSC65256.1"/>
    </source>
</evidence>
<gene>
    <name evidence="2" type="ORF">G01um101477_555</name>
</gene>
<name>A0A554JAB3_9BACT</name>
<accession>A0A554JAB3</accession>